<dbReference type="PRINTS" id="PR00722">
    <property type="entry name" value="CHYMOTRYPSIN"/>
</dbReference>
<dbReference type="InterPro" id="IPR009003">
    <property type="entry name" value="Peptidase_S1_PA"/>
</dbReference>
<dbReference type="Proteomes" id="UP000494165">
    <property type="component" value="Unassembled WGS sequence"/>
</dbReference>
<dbReference type="InterPro" id="IPR001254">
    <property type="entry name" value="Trypsin_dom"/>
</dbReference>
<dbReference type="InterPro" id="IPR043504">
    <property type="entry name" value="Peptidase_S1_PA_chymotrypsin"/>
</dbReference>
<evidence type="ECO:0000256" key="5">
    <source>
        <dbReference type="ARBA" id="ARBA00023157"/>
    </source>
</evidence>
<feature type="signal peptide" evidence="7">
    <location>
        <begin position="1"/>
        <end position="23"/>
    </location>
</feature>
<keyword evidence="4 6" id="KW-0720">Serine protease</keyword>
<dbReference type="FunFam" id="2.40.10.10:FF:000068">
    <property type="entry name" value="transmembrane protease serine 2"/>
    <property type="match status" value="1"/>
</dbReference>
<dbReference type="SMART" id="SM00020">
    <property type="entry name" value="Tryp_SPc"/>
    <property type="match status" value="2"/>
</dbReference>
<evidence type="ECO:0000256" key="7">
    <source>
        <dbReference type="SAM" id="SignalP"/>
    </source>
</evidence>
<protein>
    <recommendedName>
        <fullName evidence="8">Peptidase S1 domain-containing protein</fullName>
    </recommendedName>
</protein>
<evidence type="ECO:0000313" key="9">
    <source>
        <dbReference type="EMBL" id="CAB3378584.1"/>
    </source>
</evidence>
<keyword evidence="5" id="KW-1015">Disulfide bond</keyword>
<dbReference type="InterPro" id="IPR001314">
    <property type="entry name" value="Peptidase_S1A"/>
</dbReference>
<gene>
    <name evidence="9" type="ORF">CLODIP_2_CD10250</name>
</gene>
<dbReference type="EMBL" id="CADEPI010000168">
    <property type="protein sequence ID" value="CAB3378584.1"/>
    <property type="molecule type" value="Genomic_DNA"/>
</dbReference>
<dbReference type="GO" id="GO:0004252">
    <property type="term" value="F:serine-type endopeptidase activity"/>
    <property type="evidence" value="ECO:0007669"/>
    <property type="project" value="InterPro"/>
</dbReference>
<comment type="similarity">
    <text evidence="1">Belongs to the peptidase S1 family.</text>
</comment>
<dbReference type="CDD" id="cd00190">
    <property type="entry name" value="Tryp_SPc"/>
    <property type="match status" value="2"/>
</dbReference>
<dbReference type="InterPro" id="IPR050430">
    <property type="entry name" value="Peptidase_S1"/>
</dbReference>
<dbReference type="SUPFAM" id="SSF50494">
    <property type="entry name" value="Trypsin-like serine proteases"/>
    <property type="match status" value="2"/>
</dbReference>
<dbReference type="GO" id="GO:0006508">
    <property type="term" value="P:proteolysis"/>
    <property type="evidence" value="ECO:0007669"/>
    <property type="project" value="UniProtKB-KW"/>
</dbReference>
<dbReference type="PROSITE" id="PS00135">
    <property type="entry name" value="TRYPSIN_SER"/>
    <property type="match status" value="2"/>
</dbReference>
<evidence type="ECO:0000259" key="8">
    <source>
        <dbReference type="PROSITE" id="PS50240"/>
    </source>
</evidence>
<name>A0A8S1DKP1_9INSE</name>
<dbReference type="PROSITE" id="PS00134">
    <property type="entry name" value="TRYPSIN_HIS"/>
    <property type="match status" value="1"/>
</dbReference>
<evidence type="ECO:0000256" key="6">
    <source>
        <dbReference type="RuleBase" id="RU363034"/>
    </source>
</evidence>
<dbReference type="AlphaFoldDB" id="A0A8S1DKP1"/>
<proteinExistence type="inferred from homology"/>
<evidence type="ECO:0000256" key="3">
    <source>
        <dbReference type="ARBA" id="ARBA00022801"/>
    </source>
</evidence>
<dbReference type="PROSITE" id="PS50240">
    <property type="entry name" value="TRYPSIN_DOM"/>
    <property type="match status" value="2"/>
</dbReference>
<dbReference type="Pfam" id="PF00089">
    <property type="entry name" value="Trypsin"/>
    <property type="match status" value="2"/>
</dbReference>
<evidence type="ECO:0000256" key="1">
    <source>
        <dbReference type="ARBA" id="ARBA00007664"/>
    </source>
</evidence>
<feature type="domain" description="Peptidase S1" evidence="8">
    <location>
        <begin position="35"/>
        <end position="262"/>
    </location>
</feature>
<accession>A0A8S1DKP1</accession>
<evidence type="ECO:0000256" key="2">
    <source>
        <dbReference type="ARBA" id="ARBA00022670"/>
    </source>
</evidence>
<evidence type="ECO:0000256" key="4">
    <source>
        <dbReference type="ARBA" id="ARBA00022825"/>
    </source>
</evidence>
<keyword evidence="10" id="KW-1185">Reference proteome</keyword>
<dbReference type="InterPro" id="IPR018114">
    <property type="entry name" value="TRYPSIN_HIS"/>
</dbReference>
<dbReference type="OrthoDB" id="60866at2759"/>
<keyword evidence="3 6" id="KW-0378">Hydrolase</keyword>
<comment type="caution">
    <text evidence="9">The sequence shown here is derived from an EMBL/GenBank/DDBJ whole genome shotgun (WGS) entry which is preliminary data.</text>
</comment>
<dbReference type="Gene3D" id="2.40.10.10">
    <property type="entry name" value="Trypsin-like serine proteases"/>
    <property type="match status" value="2"/>
</dbReference>
<dbReference type="PANTHER" id="PTHR24276">
    <property type="entry name" value="POLYSERASE-RELATED"/>
    <property type="match status" value="1"/>
</dbReference>
<keyword evidence="7" id="KW-0732">Signal</keyword>
<dbReference type="InterPro" id="IPR033116">
    <property type="entry name" value="TRYPSIN_SER"/>
</dbReference>
<evidence type="ECO:0000313" key="10">
    <source>
        <dbReference type="Proteomes" id="UP000494165"/>
    </source>
</evidence>
<keyword evidence="2 6" id="KW-0645">Protease</keyword>
<reference evidence="9 10" key="1">
    <citation type="submission" date="2020-04" db="EMBL/GenBank/DDBJ databases">
        <authorList>
            <person name="Alioto T."/>
            <person name="Alioto T."/>
            <person name="Gomez Garrido J."/>
        </authorList>
    </citation>
    <scope>NUCLEOTIDE SEQUENCE [LARGE SCALE GENOMIC DNA]</scope>
</reference>
<feature type="domain" description="Peptidase S1" evidence="8">
    <location>
        <begin position="271"/>
        <end position="492"/>
    </location>
</feature>
<sequence length="493" mass="53561">MHSSCYPTIYIALFLLLTGLVHTNVGNNEISAERVVGGTPVTKGKYPSQVCIKNYSSPVCAATIISKKYILTAAHCYARTQYPEYLGVTAGSINIYEGDFHSIMGIIIHDDFDSQTGENDIAIMEVHPPFVFGPNIRAAPLPAFGAKDPAVGTVATIIGWGETKSGGPMSYLLLEAQIEIRNHTMCREVYAAVKNVIFPSQICANDAVGGKGTCNGDSGGPLFIDGVLVGVASHIQDCDVIRYPSVFARVSYYRDWIRTYTGSVEEGVRIIVGGHAFEGEYPSMIGIVYDKTIFICGGTIISERHVLTSAYCVKEKPDNYAIYAGSLKACSGDRHDVLKRNNTDPSKNNIAILELVNPFNVWSKLSQPAVLPRGKNDVPAVASETALTGWGKLKIITDVGSSYANYLFVIYLLTWNQTECEKFYADFDTEISSGQICAGYHFGGACYGDSGGPLFVDGVVVGILSFARGCATNPTVFTRVSYYRDWIREIAHV</sequence>
<dbReference type="PANTHER" id="PTHR24276:SF98">
    <property type="entry name" value="FI18310P1-RELATED"/>
    <property type="match status" value="1"/>
</dbReference>
<feature type="chain" id="PRO_5035847347" description="Peptidase S1 domain-containing protein" evidence="7">
    <location>
        <begin position="24"/>
        <end position="493"/>
    </location>
</feature>
<organism evidence="9 10">
    <name type="scientific">Cloeon dipterum</name>
    <dbReference type="NCBI Taxonomy" id="197152"/>
    <lineage>
        <taxon>Eukaryota</taxon>
        <taxon>Metazoa</taxon>
        <taxon>Ecdysozoa</taxon>
        <taxon>Arthropoda</taxon>
        <taxon>Hexapoda</taxon>
        <taxon>Insecta</taxon>
        <taxon>Pterygota</taxon>
        <taxon>Palaeoptera</taxon>
        <taxon>Ephemeroptera</taxon>
        <taxon>Pisciforma</taxon>
        <taxon>Baetidae</taxon>
        <taxon>Cloeon</taxon>
    </lineage>
</organism>